<evidence type="ECO:0000256" key="7">
    <source>
        <dbReference type="PIRSR" id="PIRSR027744-1"/>
    </source>
</evidence>
<feature type="domain" description="PX" evidence="11">
    <location>
        <begin position="215"/>
        <end position="324"/>
    </location>
</feature>
<dbReference type="SUPFAM" id="SSF64268">
    <property type="entry name" value="PX domain"/>
    <property type="match status" value="1"/>
</dbReference>
<dbReference type="PANTHER" id="PTHR45827">
    <property type="entry name" value="SORTING NEXIN"/>
    <property type="match status" value="1"/>
</dbReference>
<comment type="caution">
    <text evidence="12">The sequence shown here is derived from an EMBL/GenBank/DDBJ whole genome shotgun (WGS) entry which is preliminary data.</text>
</comment>
<sequence length="558" mass="63536">MKQPFCKSEGLRKKLQAKVLYDFEAQPDSGELNIWTGEIVTITNQDIGGGWWEGRNSNGDHGLFPSSYVEVIENSQPANTGQSFRSPEYSADDIQVLSRQENEGAQDWEDSWDEDTGSGNQKTNDASKDTPAGFLSVPSIEKKSSSTGDLTVIARGDASGKLGIKKSFNRFSAFVKSGGEMFILGETSVTVSPDDYVEIMEEDGEIRWVTSGEPYSCTVSKPKKESKLRGLKSYIAYQITPSFSNIEVSRRFKHFDWLHERLETKYALIPIPPLPGKQFSGRYEDMFIEHRMIQLQMWVNRICRHPVLGHSDVWKHFITCTDEKMWKTGKRRAEKDELVGASYFHAIKAPDAPLDPYHVDTQVENFSKFSAKMDNTVKQMHATAQELCKKYSGSYKREFHKLASSFKELGDTFEMETSPYSTDLTKAIKVTGETYEEIGDLYGEQPRNDLEPFGDILHEYKGILASWPEIVQIQKGATQKKKEHQKLMEEGKLPQDSVISIVRRTDIISYAVLAEITHFQQEQVGEFKNMIQNFLQEQVKFYLQIAEKLQSALDLYDT</sequence>
<dbReference type="InterPro" id="IPR036028">
    <property type="entry name" value="SH3-like_dom_sf"/>
</dbReference>
<keyword evidence="13" id="KW-1185">Reference proteome</keyword>
<protein>
    <recommendedName>
        <fullName evidence="6">Sorting nexin</fullName>
    </recommendedName>
</protein>
<dbReference type="Gene3D" id="2.30.30.40">
    <property type="entry name" value="SH3 Domains"/>
    <property type="match status" value="1"/>
</dbReference>
<evidence type="ECO:0000313" key="13">
    <source>
        <dbReference type="Proteomes" id="UP000807504"/>
    </source>
</evidence>
<organism evidence="12 13">
    <name type="scientific">Argiope bruennichi</name>
    <name type="common">Wasp spider</name>
    <name type="synonym">Aranea bruennichi</name>
    <dbReference type="NCBI Taxonomy" id="94029"/>
    <lineage>
        <taxon>Eukaryota</taxon>
        <taxon>Metazoa</taxon>
        <taxon>Ecdysozoa</taxon>
        <taxon>Arthropoda</taxon>
        <taxon>Chelicerata</taxon>
        <taxon>Arachnida</taxon>
        <taxon>Araneae</taxon>
        <taxon>Araneomorphae</taxon>
        <taxon>Entelegynae</taxon>
        <taxon>Araneoidea</taxon>
        <taxon>Araneidae</taxon>
        <taxon>Argiope</taxon>
    </lineage>
</organism>
<evidence type="ECO:0000256" key="9">
    <source>
        <dbReference type="SAM" id="MobiDB-lite"/>
    </source>
</evidence>
<accession>A0A8T0FNJ8</accession>
<evidence type="ECO:0000259" key="11">
    <source>
        <dbReference type="PROSITE" id="PS50195"/>
    </source>
</evidence>
<keyword evidence="4" id="KW-0472">Membrane</keyword>
<evidence type="ECO:0000313" key="12">
    <source>
        <dbReference type="EMBL" id="KAF8791169.1"/>
    </source>
</evidence>
<dbReference type="InterPro" id="IPR027267">
    <property type="entry name" value="AH/BAR_dom_sf"/>
</dbReference>
<dbReference type="GO" id="GO:0000278">
    <property type="term" value="P:mitotic cell cycle"/>
    <property type="evidence" value="ECO:0007669"/>
    <property type="project" value="InterPro"/>
</dbReference>
<dbReference type="Gene3D" id="1.20.1270.60">
    <property type="entry name" value="Arfaptin homology (AH) domain/BAR domain"/>
    <property type="match status" value="1"/>
</dbReference>
<evidence type="ECO:0000256" key="8">
    <source>
        <dbReference type="PROSITE-ProRule" id="PRU00192"/>
    </source>
</evidence>
<gene>
    <name evidence="12" type="ORF">HNY73_006085</name>
</gene>
<dbReference type="GO" id="GO:0035091">
    <property type="term" value="F:phosphatidylinositol binding"/>
    <property type="evidence" value="ECO:0007669"/>
    <property type="project" value="InterPro"/>
</dbReference>
<reference evidence="12" key="2">
    <citation type="submission" date="2020-06" db="EMBL/GenBank/DDBJ databases">
        <authorList>
            <person name="Sheffer M."/>
        </authorList>
    </citation>
    <scope>NUCLEOTIDE SEQUENCE</scope>
</reference>
<dbReference type="GO" id="GO:0030659">
    <property type="term" value="C:cytoplasmic vesicle membrane"/>
    <property type="evidence" value="ECO:0007669"/>
    <property type="project" value="UniProtKB-SubCell"/>
</dbReference>
<dbReference type="GO" id="GO:0006897">
    <property type="term" value="P:endocytosis"/>
    <property type="evidence" value="ECO:0007669"/>
    <property type="project" value="TreeGrafter"/>
</dbReference>
<feature type="region of interest" description="Disordered" evidence="9">
    <location>
        <begin position="99"/>
        <end position="142"/>
    </location>
</feature>
<evidence type="ECO:0000256" key="4">
    <source>
        <dbReference type="ARBA" id="ARBA00023136"/>
    </source>
</evidence>
<dbReference type="InterPro" id="IPR019497">
    <property type="entry name" value="Sorting_nexin_WASP-bd-dom"/>
</dbReference>
<dbReference type="PIRSF" id="PIRSF027744">
    <property type="entry name" value="Snx9"/>
    <property type="match status" value="1"/>
</dbReference>
<evidence type="ECO:0000259" key="10">
    <source>
        <dbReference type="PROSITE" id="PS50002"/>
    </source>
</evidence>
<proteinExistence type="inferred from homology"/>
<dbReference type="CDD" id="cd11763">
    <property type="entry name" value="SH3_SNX9_like"/>
    <property type="match status" value="1"/>
</dbReference>
<dbReference type="SMART" id="SM00312">
    <property type="entry name" value="PX"/>
    <property type="match status" value="1"/>
</dbReference>
<evidence type="ECO:0000256" key="2">
    <source>
        <dbReference type="ARBA" id="ARBA00010883"/>
    </source>
</evidence>
<dbReference type="PROSITE" id="PS50002">
    <property type="entry name" value="SH3"/>
    <property type="match status" value="1"/>
</dbReference>
<feature type="binding site" evidence="7">
    <location>
        <position position="291"/>
    </location>
    <ligand>
        <name>a 1,2-diacyl-sn-glycero-3-phospho-(1D-myo-inositol-4,5-bisphosphate)</name>
        <dbReference type="ChEBI" id="CHEBI:58456"/>
    </ligand>
</feature>
<dbReference type="GO" id="GO:0015031">
    <property type="term" value="P:protein transport"/>
    <property type="evidence" value="ECO:0007669"/>
    <property type="project" value="InterPro"/>
</dbReference>
<dbReference type="SMART" id="SM00326">
    <property type="entry name" value="SH3"/>
    <property type="match status" value="1"/>
</dbReference>
<dbReference type="InterPro" id="IPR001452">
    <property type="entry name" value="SH3_domain"/>
</dbReference>
<comment type="similarity">
    <text evidence="2 6">Belongs to the sorting nexin family.</text>
</comment>
<feature type="compositionally biased region" description="Acidic residues" evidence="9">
    <location>
        <begin position="104"/>
        <end position="116"/>
    </location>
</feature>
<dbReference type="Pfam" id="PF14604">
    <property type="entry name" value="SH3_9"/>
    <property type="match status" value="1"/>
</dbReference>
<dbReference type="PRINTS" id="PR00452">
    <property type="entry name" value="SH3DOMAIN"/>
</dbReference>
<dbReference type="Pfam" id="PF00787">
    <property type="entry name" value="PX"/>
    <property type="match status" value="1"/>
</dbReference>
<keyword evidence="5" id="KW-0968">Cytoplasmic vesicle</keyword>
<feature type="binding site" evidence="7">
    <location>
        <position position="251"/>
    </location>
    <ligand>
        <name>a 1,2-diacyl-sn-glycero-3-phospho-(1D-myo-inositol-4,5-bisphosphate)</name>
        <dbReference type="ChEBI" id="CHEBI:58456"/>
    </ligand>
</feature>
<evidence type="ECO:0000256" key="3">
    <source>
        <dbReference type="ARBA" id="ARBA00022443"/>
    </source>
</evidence>
<comment type="subcellular location">
    <subcellularLocation>
        <location evidence="1">Cytoplasmic vesicle membrane</location>
    </subcellularLocation>
</comment>
<dbReference type="InterPro" id="IPR036871">
    <property type="entry name" value="PX_dom_sf"/>
</dbReference>
<dbReference type="Pfam" id="PF10456">
    <property type="entry name" value="BAR_3_WASP_bdg"/>
    <property type="match status" value="1"/>
</dbReference>
<evidence type="ECO:0000256" key="5">
    <source>
        <dbReference type="ARBA" id="ARBA00023329"/>
    </source>
</evidence>
<evidence type="ECO:0000256" key="6">
    <source>
        <dbReference type="PIRNR" id="PIRNR027744"/>
    </source>
</evidence>
<keyword evidence="3 8" id="KW-0728">SH3 domain</keyword>
<dbReference type="PROSITE" id="PS50195">
    <property type="entry name" value="PX"/>
    <property type="match status" value="1"/>
</dbReference>
<dbReference type="Proteomes" id="UP000807504">
    <property type="component" value="Unassembled WGS sequence"/>
</dbReference>
<feature type="binding site" evidence="7">
    <location>
        <position position="253"/>
    </location>
    <ligand>
        <name>a 1,2-diacyl-sn-glycero-3-phospho-(1D-myo-inositol-4,5-bisphosphate)</name>
        <dbReference type="ChEBI" id="CHEBI:58456"/>
    </ligand>
</feature>
<name>A0A8T0FNJ8_ARGBR</name>
<dbReference type="Gene3D" id="3.30.1520.10">
    <property type="entry name" value="Phox-like domain"/>
    <property type="match status" value="1"/>
</dbReference>
<dbReference type="InterPro" id="IPR014536">
    <property type="entry name" value="Snx9_fam"/>
</dbReference>
<dbReference type="SUPFAM" id="SSF50044">
    <property type="entry name" value="SH3-domain"/>
    <property type="match status" value="1"/>
</dbReference>
<dbReference type="GO" id="GO:0016197">
    <property type="term" value="P:endosomal transport"/>
    <property type="evidence" value="ECO:0007669"/>
    <property type="project" value="TreeGrafter"/>
</dbReference>
<dbReference type="CDD" id="cd07626">
    <property type="entry name" value="BAR_SNX9_like"/>
    <property type="match status" value="1"/>
</dbReference>
<dbReference type="EMBL" id="JABXBU010000011">
    <property type="protein sequence ID" value="KAF8791169.1"/>
    <property type="molecule type" value="Genomic_DNA"/>
</dbReference>
<dbReference type="FunFam" id="3.30.1520.10:FF:000004">
    <property type="entry name" value="Sorting nexin"/>
    <property type="match status" value="1"/>
</dbReference>
<reference evidence="12" key="1">
    <citation type="journal article" date="2020" name="bioRxiv">
        <title>Chromosome-level reference genome of the European wasp spider Argiope bruennichi: a resource for studies on range expansion and evolutionary adaptation.</title>
        <authorList>
            <person name="Sheffer M.M."/>
            <person name="Hoppe A."/>
            <person name="Krehenwinkel H."/>
            <person name="Uhl G."/>
            <person name="Kuss A.W."/>
            <person name="Jensen L."/>
            <person name="Jensen C."/>
            <person name="Gillespie R.G."/>
            <person name="Hoff K.J."/>
            <person name="Prost S."/>
        </authorList>
    </citation>
    <scope>NUCLEOTIDE SEQUENCE</scope>
</reference>
<dbReference type="AlphaFoldDB" id="A0A8T0FNJ8"/>
<dbReference type="GO" id="GO:0005886">
    <property type="term" value="C:plasma membrane"/>
    <property type="evidence" value="ECO:0007669"/>
    <property type="project" value="TreeGrafter"/>
</dbReference>
<dbReference type="GO" id="GO:0097320">
    <property type="term" value="P:plasma membrane tubulation"/>
    <property type="evidence" value="ECO:0007669"/>
    <property type="project" value="TreeGrafter"/>
</dbReference>
<dbReference type="CDD" id="cd06862">
    <property type="entry name" value="PX_SNX9_18_like"/>
    <property type="match status" value="1"/>
</dbReference>
<dbReference type="PANTHER" id="PTHR45827:SF1">
    <property type="entry name" value="SORTING NEXIN"/>
    <property type="match status" value="1"/>
</dbReference>
<dbReference type="InterPro" id="IPR001683">
    <property type="entry name" value="PX_dom"/>
</dbReference>
<feature type="domain" description="SH3" evidence="10">
    <location>
        <begin position="12"/>
        <end position="74"/>
    </location>
</feature>
<evidence type="ECO:0000256" key="1">
    <source>
        <dbReference type="ARBA" id="ARBA00004156"/>
    </source>
</evidence>